<gene>
    <name evidence="2" type="ORF">ATJ93_2697</name>
</gene>
<dbReference type="Pfam" id="PF23424">
    <property type="entry name" value="DUF7112"/>
    <property type="match status" value="1"/>
</dbReference>
<protein>
    <submittedName>
        <fullName evidence="2">Uncharacterized protein</fullName>
    </submittedName>
</protein>
<proteinExistence type="predicted"/>
<dbReference type="InterPro" id="IPR055536">
    <property type="entry name" value="DUF7112"/>
</dbReference>
<organism evidence="2 3">
    <name type="scientific">Halopiger aswanensis</name>
    <dbReference type="NCBI Taxonomy" id="148449"/>
    <lineage>
        <taxon>Archaea</taxon>
        <taxon>Methanobacteriati</taxon>
        <taxon>Methanobacteriota</taxon>
        <taxon>Stenosarchaea group</taxon>
        <taxon>Halobacteria</taxon>
        <taxon>Halobacteriales</taxon>
        <taxon>Natrialbaceae</taxon>
        <taxon>Halopiger</taxon>
    </lineage>
</organism>
<evidence type="ECO:0000256" key="1">
    <source>
        <dbReference type="SAM" id="MobiDB-lite"/>
    </source>
</evidence>
<name>A0A419WK46_9EURY</name>
<keyword evidence="3" id="KW-1185">Reference proteome</keyword>
<evidence type="ECO:0000313" key="3">
    <source>
        <dbReference type="Proteomes" id="UP000283805"/>
    </source>
</evidence>
<sequence>MADRVSSDHPSVQTVRATCTETATGAYVAIPDDDSNGFPTGEVVRIVLDGDELFAKIDRPLGENGVSIPGVYETPDGARDPSSGTDQLPAWIDDRGISAGGSVLVDIVEPDFLYGLREPGATAYYDAHEPPSDSLNEIAKNLEDE</sequence>
<dbReference type="EMBL" id="RAPO01000002">
    <property type="protein sequence ID" value="RKD95834.1"/>
    <property type="molecule type" value="Genomic_DNA"/>
</dbReference>
<comment type="caution">
    <text evidence="2">The sequence shown here is derived from an EMBL/GenBank/DDBJ whole genome shotgun (WGS) entry which is preliminary data.</text>
</comment>
<dbReference type="OrthoDB" id="198318at2157"/>
<dbReference type="Proteomes" id="UP000283805">
    <property type="component" value="Unassembled WGS sequence"/>
</dbReference>
<feature type="region of interest" description="Disordered" evidence="1">
    <location>
        <begin position="65"/>
        <end position="87"/>
    </location>
</feature>
<reference evidence="2 3" key="1">
    <citation type="submission" date="2018-09" db="EMBL/GenBank/DDBJ databases">
        <title>Genomic Encyclopedia of Archaeal and Bacterial Type Strains, Phase II (KMG-II): from individual species to whole genera.</title>
        <authorList>
            <person name="Goeker M."/>
        </authorList>
    </citation>
    <scope>NUCLEOTIDE SEQUENCE [LARGE SCALE GENOMIC DNA]</scope>
    <source>
        <strain evidence="2 3">DSM 13151</strain>
    </source>
</reference>
<accession>A0A419WK46</accession>
<dbReference type="RefSeq" id="WP_120245062.1">
    <property type="nucleotide sequence ID" value="NZ_RAPO01000002.1"/>
</dbReference>
<dbReference type="AlphaFoldDB" id="A0A419WK46"/>
<evidence type="ECO:0000313" key="2">
    <source>
        <dbReference type="EMBL" id="RKD95834.1"/>
    </source>
</evidence>
<feature type="region of interest" description="Disordered" evidence="1">
    <location>
        <begin position="124"/>
        <end position="145"/>
    </location>
</feature>